<gene>
    <name evidence="2" type="ORF">DFP72DRAFT_505187</name>
</gene>
<accession>A0A8H6M0E7</accession>
<dbReference type="Proteomes" id="UP000521943">
    <property type="component" value="Unassembled WGS sequence"/>
</dbReference>
<evidence type="ECO:0000313" key="3">
    <source>
        <dbReference type="Proteomes" id="UP000521943"/>
    </source>
</evidence>
<evidence type="ECO:0000256" key="1">
    <source>
        <dbReference type="SAM" id="MobiDB-lite"/>
    </source>
</evidence>
<feature type="compositionally biased region" description="Acidic residues" evidence="1">
    <location>
        <begin position="247"/>
        <end position="283"/>
    </location>
</feature>
<feature type="region of interest" description="Disordered" evidence="1">
    <location>
        <begin position="197"/>
        <end position="285"/>
    </location>
</feature>
<dbReference type="EMBL" id="JACGCI010000054">
    <property type="protein sequence ID" value="KAF6750798.1"/>
    <property type="molecule type" value="Genomic_DNA"/>
</dbReference>
<reference evidence="2 3" key="1">
    <citation type="submission" date="2020-07" db="EMBL/GenBank/DDBJ databases">
        <title>Comparative genomics of pyrophilous fungi reveals a link between fire events and developmental genes.</title>
        <authorList>
            <consortium name="DOE Joint Genome Institute"/>
            <person name="Steindorff A.S."/>
            <person name="Carver A."/>
            <person name="Calhoun S."/>
            <person name="Stillman K."/>
            <person name="Liu H."/>
            <person name="Lipzen A."/>
            <person name="Pangilinan J."/>
            <person name="Labutti K."/>
            <person name="Bruns T.D."/>
            <person name="Grigoriev I.V."/>
        </authorList>
    </citation>
    <scope>NUCLEOTIDE SEQUENCE [LARGE SCALE GENOMIC DNA]</scope>
    <source>
        <strain evidence="2 3">CBS 144469</strain>
    </source>
</reference>
<keyword evidence="3" id="KW-1185">Reference proteome</keyword>
<protein>
    <submittedName>
        <fullName evidence="2">Uncharacterized protein</fullName>
    </submittedName>
</protein>
<proteinExistence type="predicted"/>
<name>A0A8H6M0E7_9AGAR</name>
<organism evidence="2 3">
    <name type="scientific">Ephemerocybe angulata</name>
    <dbReference type="NCBI Taxonomy" id="980116"/>
    <lineage>
        <taxon>Eukaryota</taxon>
        <taxon>Fungi</taxon>
        <taxon>Dikarya</taxon>
        <taxon>Basidiomycota</taxon>
        <taxon>Agaricomycotina</taxon>
        <taxon>Agaricomycetes</taxon>
        <taxon>Agaricomycetidae</taxon>
        <taxon>Agaricales</taxon>
        <taxon>Agaricineae</taxon>
        <taxon>Psathyrellaceae</taxon>
        <taxon>Ephemerocybe</taxon>
    </lineage>
</organism>
<dbReference type="AlphaFoldDB" id="A0A8H6M0E7"/>
<evidence type="ECO:0000313" key="2">
    <source>
        <dbReference type="EMBL" id="KAF6750798.1"/>
    </source>
</evidence>
<comment type="caution">
    <text evidence="2">The sequence shown here is derived from an EMBL/GenBank/DDBJ whole genome shotgun (WGS) entry which is preliminary data.</text>
</comment>
<sequence>MVFDFHIQDDPSRVREVRNVCLQTRLRYHRPTSVQVRGDRWDWGPAGSAPKDSFVVESHLIRTFIQDVKTFSEQDVSNPRRFTFCEINAVNITLPMEQELLEDLSIALSGLHITSLKVSTRESPSNLRFYLEDVRDVIPRFGGLVMLTLDFDARDDDQALPSYAEWHKSSFFKTLLALRDLRVLKIRSSVSLFPHPGIRYPPMDNDDSPEYYQSEDVQKPSPGQDGDTVLRGVDDMERGIVGNSCLDFEDDTNGEEDSDLENDDGEGLLESEGEQEEEGEFVDSSEAHRIEDRWRRLMAKCVPSLETIYVNESFSERYDGIQSSETRGNRQIFLKKHDAWRVYDWDWPVFPDEHGSKTRYGRTTRKEHFDIWGDDDEFDEAGAYGWDHEKDDSGDTKEIVVGWIVATGTERKTNIHREDM</sequence>